<dbReference type="AlphaFoldDB" id="A0A426XMW1"/>
<protein>
    <submittedName>
        <fullName evidence="1">Uncharacterized protein</fullName>
    </submittedName>
</protein>
<sequence length="94" mass="10905">CLMEVLYSVFITRYFKDMFKQTWTTSKYTNYTRPLLCFTADSAPLRALAWAPDASLDLLKFMSIDCLWVFHNRCFAAYGCADGSTVRFQVSLFL</sequence>
<name>A0A426XMW1_ENSVE</name>
<evidence type="ECO:0000313" key="2">
    <source>
        <dbReference type="Proteomes" id="UP000287651"/>
    </source>
</evidence>
<dbReference type="EMBL" id="AMZH03019067">
    <property type="protein sequence ID" value="RRT40833.1"/>
    <property type="molecule type" value="Genomic_DNA"/>
</dbReference>
<feature type="non-terminal residue" evidence="1">
    <location>
        <position position="1"/>
    </location>
</feature>
<reference evidence="1 2" key="1">
    <citation type="journal article" date="2014" name="Agronomy (Basel)">
        <title>A Draft Genome Sequence for Ensete ventricosum, the Drought-Tolerant Tree Against Hunger.</title>
        <authorList>
            <person name="Harrison J."/>
            <person name="Moore K.A."/>
            <person name="Paszkiewicz K."/>
            <person name="Jones T."/>
            <person name="Grant M."/>
            <person name="Ambacheew D."/>
            <person name="Muzemil S."/>
            <person name="Studholme D.J."/>
        </authorList>
    </citation>
    <scope>NUCLEOTIDE SEQUENCE [LARGE SCALE GENOMIC DNA]</scope>
</reference>
<proteinExistence type="predicted"/>
<accession>A0A426XMW1</accession>
<comment type="caution">
    <text evidence="1">The sequence shown here is derived from an EMBL/GenBank/DDBJ whole genome shotgun (WGS) entry which is preliminary data.</text>
</comment>
<evidence type="ECO:0000313" key="1">
    <source>
        <dbReference type="EMBL" id="RRT40833.1"/>
    </source>
</evidence>
<organism evidence="1 2">
    <name type="scientific">Ensete ventricosum</name>
    <name type="common">Abyssinian banana</name>
    <name type="synonym">Musa ensete</name>
    <dbReference type="NCBI Taxonomy" id="4639"/>
    <lineage>
        <taxon>Eukaryota</taxon>
        <taxon>Viridiplantae</taxon>
        <taxon>Streptophyta</taxon>
        <taxon>Embryophyta</taxon>
        <taxon>Tracheophyta</taxon>
        <taxon>Spermatophyta</taxon>
        <taxon>Magnoliopsida</taxon>
        <taxon>Liliopsida</taxon>
        <taxon>Zingiberales</taxon>
        <taxon>Musaceae</taxon>
        <taxon>Ensete</taxon>
    </lineage>
</organism>
<gene>
    <name evidence="1" type="ORF">B296_00034419</name>
</gene>
<dbReference type="Proteomes" id="UP000287651">
    <property type="component" value="Unassembled WGS sequence"/>
</dbReference>